<feature type="domain" description="RRM" evidence="4">
    <location>
        <begin position="98"/>
        <end position="177"/>
    </location>
</feature>
<reference evidence="6" key="1">
    <citation type="submission" date="2025-08" db="UniProtKB">
        <authorList>
            <consortium name="RefSeq"/>
        </authorList>
    </citation>
    <scope>IDENTIFICATION</scope>
</reference>
<protein>
    <submittedName>
        <fullName evidence="6">Ribonucleoprotein PTB-binding 2-like isoform X1</fullName>
    </submittedName>
</protein>
<organism evidence="5 6">
    <name type="scientific">Biomphalaria glabrata</name>
    <name type="common">Bloodfluke planorb</name>
    <name type="synonym">Freshwater snail</name>
    <dbReference type="NCBI Taxonomy" id="6526"/>
    <lineage>
        <taxon>Eukaryota</taxon>
        <taxon>Metazoa</taxon>
        <taxon>Spiralia</taxon>
        <taxon>Lophotrochozoa</taxon>
        <taxon>Mollusca</taxon>
        <taxon>Gastropoda</taxon>
        <taxon>Heterobranchia</taxon>
        <taxon>Euthyneura</taxon>
        <taxon>Panpulmonata</taxon>
        <taxon>Hygrophila</taxon>
        <taxon>Lymnaeoidea</taxon>
        <taxon>Planorbidae</taxon>
        <taxon>Biomphalaria</taxon>
    </lineage>
</organism>
<feature type="region of interest" description="Disordered" evidence="3">
    <location>
        <begin position="621"/>
        <end position="650"/>
    </location>
</feature>
<evidence type="ECO:0000313" key="6">
    <source>
        <dbReference type="RefSeq" id="XP_013072227.2"/>
    </source>
</evidence>
<dbReference type="InterPro" id="IPR050502">
    <property type="entry name" value="Euk_RNA-bind_prot"/>
</dbReference>
<dbReference type="Gene3D" id="3.30.70.330">
    <property type="match status" value="3"/>
</dbReference>
<accession>A0A9U8E4B5</accession>
<dbReference type="GO" id="GO:0005634">
    <property type="term" value="C:nucleus"/>
    <property type="evidence" value="ECO:0007669"/>
    <property type="project" value="TreeGrafter"/>
</dbReference>
<dbReference type="PROSITE" id="PS50102">
    <property type="entry name" value="RRM"/>
    <property type="match status" value="3"/>
</dbReference>
<dbReference type="InterPro" id="IPR035979">
    <property type="entry name" value="RBD_domain_sf"/>
</dbReference>
<dbReference type="SUPFAM" id="SSF54928">
    <property type="entry name" value="RNA-binding domain, RBD"/>
    <property type="match status" value="2"/>
</dbReference>
<dbReference type="OMA" id="IYNRIMW"/>
<keyword evidence="5" id="KW-1185">Reference proteome</keyword>
<dbReference type="KEGG" id="bgt:106059208"/>
<dbReference type="SMART" id="SM00360">
    <property type="entry name" value="RRM"/>
    <property type="match status" value="3"/>
</dbReference>
<feature type="domain" description="RRM" evidence="4">
    <location>
        <begin position="188"/>
        <end position="265"/>
    </location>
</feature>
<dbReference type="InterPro" id="IPR012677">
    <property type="entry name" value="Nucleotide-bd_a/b_plait_sf"/>
</dbReference>
<dbReference type="RefSeq" id="XP_013072227.2">
    <property type="nucleotide sequence ID" value="XM_013216773.2"/>
</dbReference>
<dbReference type="Pfam" id="PF00076">
    <property type="entry name" value="RRM_1"/>
    <property type="match status" value="2"/>
</dbReference>
<feature type="domain" description="RRM" evidence="4">
    <location>
        <begin position="26"/>
        <end position="96"/>
    </location>
</feature>
<sequence>MATGSRSTSPNFSVRFKAREEFNKHRSIYLINLPPSTEGELQEFLGGFKAKKIKINDSLDSALVVLENGNQVDEAIEKLNNKDFKDNTVTVKHGYSNQLICISHIPLTYTDAQFKEMCQKYGTVEYSYIMRAEETGDSKGYGFVEFDVDIEQAKLIKSEFDWKNLDGQILHADFVDEHGQSWDRLQSRCLLITNMPDNFVDVSKLREMFGVITSPVYCQIIAKGDRSLGYGIVEFRTAEDAEKTWFKLKDEKIQGKSIVLTFCIPGKSAVVINNRIMWKYGDKLTKSASLLPDPVSAKPVIAGNPLVLSLSKLNPNLMDEFSKVLGELQQAYVSQMMSPVNKPGLLGPAPSLPLSPMMNPNMQLGLLVMLAIHIQAAKREQFTGILAKQLNTLSEQEGLTDLKGPKPSILGDPLTGQANVILTSLKQQLNQVPVLGEDGKELKEPSLIYDRIKFIVKKFIANGRYLNLSLLNNLGQLLVTMKQVDVGRPNTASLKGQSLLGPVPGSLPQPLMGSGKGNSLLGDPPNIVSHTSLNSLGTANVNASLMQAIGLNVGSGSSIGSAGQSLLSQISQGLVHQIGQNLLYQMSVGQTGQSSGRGLLGDVPSEAPKVKTFSVPKSSLLGEPPAHLKAAHTSAPPPISPTEPNAWKGIPNKKKVEQNYESFNNSERWGTGVYESGYNNKGRPVQGYNDYSYGGDTFTDTNAGYGSYETGADYYNNYQAYCYNGQVDYYYQTDNGCYSQFGTSNYGSGAGPSGMTGSGTEYGMGLSTNQASGVNFQDGQTFGKGSSGGLGQDNSKFSTDGYTSAGMGMGGYGYGTRDQLGQGFDAFGTQTNSFADNGMGGTGLLSNTSSQGILGNGPTGSGNSLLGTGRGDGLLGNVGATGNLSGTGSSGNGFYGTGNSYMGSGYMGSGGNVNNYGNNVGSGLGSGMMGSGMGTGMMGSGMGTGMINTGMGDNMGSYNTNMGMSSSVKSSASSTSLFGSGSNMPNRTSAMSGRDVTNASFYTGASTGHSMGLLPSPSKNPLTPIGQKRSYSQLLPKPEKSPEGLDYIGQHSQGLGGHYFDSLKKSKLF</sequence>
<keyword evidence="1 2" id="KW-0694">RNA-binding</keyword>
<dbReference type="GeneID" id="106059208"/>
<dbReference type="PANTHER" id="PTHR48025">
    <property type="entry name" value="OS02G0815200 PROTEIN"/>
    <property type="match status" value="1"/>
</dbReference>
<dbReference type="OrthoDB" id="639027at2759"/>
<evidence type="ECO:0000256" key="3">
    <source>
        <dbReference type="SAM" id="MobiDB-lite"/>
    </source>
</evidence>
<feature type="region of interest" description="Disordered" evidence="3">
    <location>
        <begin position="849"/>
        <end position="868"/>
    </location>
</feature>
<dbReference type="InterPro" id="IPR000504">
    <property type="entry name" value="RRM_dom"/>
</dbReference>
<name>A0A9U8E4B5_BIOGL</name>
<dbReference type="Proteomes" id="UP001165740">
    <property type="component" value="Chromosome 5"/>
</dbReference>
<evidence type="ECO:0000256" key="2">
    <source>
        <dbReference type="PROSITE-ProRule" id="PRU00176"/>
    </source>
</evidence>
<dbReference type="GO" id="GO:0003729">
    <property type="term" value="F:mRNA binding"/>
    <property type="evidence" value="ECO:0007669"/>
    <property type="project" value="TreeGrafter"/>
</dbReference>
<evidence type="ECO:0000256" key="1">
    <source>
        <dbReference type="ARBA" id="ARBA00022884"/>
    </source>
</evidence>
<evidence type="ECO:0000313" key="5">
    <source>
        <dbReference type="Proteomes" id="UP001165740"/>
    </source>
</evidence>
<proteinExistence type="predicted"/>
<evidence type="ECO:0000259" key="4">
    <source>
        <dbReference type="PROSITE" id="PS50102"/>
    </source>
</evidence>
<dbReference type="CDD" id="cd00590">
    <property type="entry name" value="RRM_SF"/>
    <property type="match status" value="1"/>
</dbReference>
<gene>
    <name evidence="6" type="primary">LOC106059208</name>
</gene>
<dbReference type="AlphaFoldDB" id="A0A9U8E4B5"/>
<dbReference type="PANTHER" id="PTHR48025:SF1">
    <property type="entry name" value="RRM DOMAIN-CONTAINING PROTEIN"/>
    <property type="match status" value="1"/>
</dbReference>